<name>A0A834I5P0_RHYFE</name>
<gene>
    <name evidence="2" type="ORF">GWI33_014141</name>
</gene>
<evidence type="ECO:0000256" key="1">
    <source>
        <dbReference type="SAM" id="MobiDB-lite"/>
    </source>
</evidence>
<dbReference type="EMBL" id="JAACXV010013553">
    <property type="protein sequence ID" value="KAF7273126.1"/>
    <property type="molecule type" value="Genomic_DNA"/>
</dbReference>
<reference evidence="2" key="1">
    <citation type="submission" date="2020-08" db="EMBL/GenBank/DDBJ databases">
        <title>Genome sequencing and assembly of the red palm weevil Rhynchophorus ferrugineus.</title>
        <authorList>
            <person name="Dias G.B."/>
            <person name="Bergman C.M."/>
            <person name="Manee M."/>
        </authorList>
    </citation>
    <scope>NUCLEOTIDE SEQUENCE</scope>
    <source>
        <strain evidence="2">AA-2017</strain>
        <tissue evidence="2">Whole larva</tissue>
    </source>
</reference>
<proteinExistence type="predicted"/>
<protein>
    <submittedName>
        <fullName evidence="2">Uncharacterized protein</fullName>
    </submittedName>
</protein>
<organism evidence="2 3">
    <name type="scientific">Rhynchophorus ferrugineus</name>
    <name type="common">Red palm weevil</name>
    <name type="synonym">Curculio ferrugineus</name>
    <dbReference type="NCBI Taxonomy" id="354439"/>
    <lineage>
        <taxon>Eukaryota</taxon>
        <taxon>Metazoa</taxon>
        <taxon>Ecdysozoa</taxon>
        <taxon>Arthropoda</taxon>
        <taxon>Hexapoda</taxon>
        <taxon>Insecta</taxon>
        <taxon>Pterygota</taxon>
        <taxon>Neoptera</taxon>
        <taxon>Endopterygota</taxon>
        <taxon>Coleoptera</taxon>
        <taxon>Polyphaga</taxon>
        <taxon>Cucujiformia</taxon>
        <taxon>Curculionidae</taxon>
        <taxon>Dryophthorinae</taxon>
        <taxon>Rhynchophorus</taxon>
    </lineage>
</organism>
<evidence type="ECO:0000313" key="3">
    <source>
        <dbReference type="Proteomes" id="UP000625711"/>
    </source>
</evidence>
<keyword evidence="3" id="KW-1185">Reference proteome</keyword>
<evidence type="ECO:0000313" key="2">
    <source>
        <dbReference type="EMBL" id="KAF7273126.1"/>
    </source>
</evidence>
<dbReference type="AlphaFoldDB" id="A0A834I5P0"/>
<feature type="compositionally biased region" description="Low complexity" evidence="1">
    <location>
        <begin position="101"/>
        <end position="110"/>
    </location>
</feature>
<feature type="region of interest" description="Disordered" evidence="1">
    <location>
        <begin position="73"/>
        <end position="117"/>
    </location>
</feature>
<comment type="caution">
    <text evidence="2">The sequence shown here is derived from an EMBL/GenBank/DDBJ whole genome shotgun (WGS) entry which is preliminary data.</text>
</comment>
<accession>A0A834I5P0</accession>
<sequence length="169" mass="18757">MKIIGVVYGQPDSHAIIQLEQHRPNLIQPRHLKSDTDEINDATTVTERQVTMTDPPARLISSEQDRDGEKILARTPENAENGTAVAIERSDGGAPGPWSPPAAVSIAPSAKSRENTAGRVGHDYRRVRERAAKCLRKRYGVPLNIGTRRTELHDETEKLVSNHLQYLIP</sequence>
<dbReference type="Proteomes" id="UP000625711">
    <property type="component" value="Unassembled WGS sequence"/>
</dbReference>